<gene>
    <name evidence="1" type="ORF">ACFS7Z_10130</name>
</gene>
<dbReference type="Pfam" id="PF06167">
    <property type="entry name" value="Peptidase_M90"/>
    <property type="match status" value="1"/>
</dbReference>
<sequence>MNVHFISSASGLPHPPLCVLFGARTNSMELAELTPVEAILMVLLVYCLMQLAQYGMRQLRLRPFVKALRRQPPTYYASLPPHLQRKFEKRVANFLLRKTFIARGNNFEVTLAMQVHVAAAAVQLTFGLEPVYLSHFSKVLLYPDRYYSTISKRYHCGEVNTHGYIVLSWKDFEAGYRQHTDGFNLGLHEMAHALHLENIIQNNEHNFLDQQHLLQWNRLATQEMQLRQKSADGFLRLQACHDEHEFFAVSVESFFERPHEFSNHHPKLYQALTALLQQDPAREVYQM</sequence>
<proteinExistence type="predicted"/>
<evidence type="ECO:0000313" key="1">
    <source>
        <dbReference type="EMBL" id="MFD3000718.1"/>
    </source>
</evidence>
<evidence type="ECO:0000313" key="2">
    <source>
        <dbReference type="Proteomes" id="UP001597641"/>
    </source>
</evidence>
<dbReference type="InterPro" id="IPR042252">
    <property type="entry name" value="MtfA_N"/>
</dbReference>
<dbReference type="InterPro" id="IPR010384">
    <property type="entry name" value="MtfA_fam"/>
</dbReference>
<dbReference type="Gene3D" id="3.40.390.10">
    <property type="entry name" value="Collagenase (Catalytic Domain)"/>
    <property type="match status" value="1"/>
</dbReference>
<dbReference type="EMBL" id="JBHUOX010000006">
    <property type="protein sequence ID" value="MFD3000718.1"/>
    <property type="molecule type" value="Genomic_DNA"/>
</dbReference>
<organism evidence="1 2">
    <name type="scientific">Pontibacter toksunensis</name>
    <dbReference type="NCBI Taxonomy" id="1332631"/>
    <lineage>
        <taxon>Bacteria</taxon>
        <taxon>Pseudomonadati</taxon>
        <taxon>Bacteroidota</taxon>
        <taxon>Cytophagia</taxon>
        <taxon>Cytophagales</taxon>
        <taxon>Hymenobacteraceae</taxon>
        <taxon>Pontibacter</taxon>
    </lineage>
</organism>
<dbReference type="CDD" id="cd20170">
    <property type="entry name" value="Peptidase_M90-like"/>
    <property type="match status" value="1"/>
</dbReference>
<accession>A0ABW6BUG6</accession>
<dbReference type="PANTHER" id="PTHR30164">
    <property type="entry name" value="MTFA PEPTIDASE"/>
    <property type="match status" value="1"/>
</dbReference>
<dbReference type="Proteomes" id="UP001597641">
    <property type="component" value="Unassembled WGS sequence"/>
</dbReference>
<protein>
    <submittedName>
        <fullName evidence="1">Zinc-dependent peptidase</fullName>
    </submittedName>
</protein>
<dbReference type="PANTHER" id="PTHR30164:SF2">
    <property type="entry name" value="PROTEIN MTFA"/>
    <property type="match status" value="1"/>
</dbReference>
<comment type="caution">
    <text evidence="1">The sequence shown here is derived from an EMBL/GenBank/DDBJ whole genome shotgun (WGS) entry which is preliminary data.</text>
</comment>
<dbReference type="SUPFAM" id="SSF55486">
    <property type="entry name" value="Metalloproteases ('zincins'), catalytic domain"/>
    <property type="match status" value="1"/>
</dbReference>
<name>A0ABW6BUG6_9BACT</name>
<dbReference type="InterPro" id="IPR024079">
    <property type="entry name" value="MetalloPept_cat_dom_sf"/>
</dbReference>
<reference evidence="2" key="1">
    <citation type="journal article" date="2019" name="Int. J. Syst. Evol. Microbiol.">
        <title>The Global Catalogue of Microorganisms (GCM) 10K type strain sequencing project: providing services to taxonomists for standard genome sequencing and annotation.</title>
        <authorList>
            <consortium name="The Broad Institute Genomics Platform"/>
            <consortium name="The Broad Institute Genome Sequencing Center for Infectious Disease"/>
            <person name="Wu L."/>
            <person name="Ma J."/>
        </authorList>
    </citation>
    <scope>NUCLEOTIDE SEQUENCE [LARGE SCALE GENOMIC DNA]</scope>
    <source>
        <strain evidence="2">KCTC 23984</strain>
    </source>
</reference>
<keyword evidence="2" id="KW-1185">Reference proteome</keyword>
<dbReference type="Gene3D" id="1.10.472.150">
    <property type="entry name" value="Glucose-regulated metallo-peptidase M90, N-terminal domain"/>
    <property type="match status" value="1"/>
</dbReference>
<dbReference type="RefSeq" id="WP_377484026.1">
    <property type="nucleotide sequence ID" value="NZ_JBHUOX010000006.1"/>
</dbReference>